<name>A0AAV7STG9_PLEWA</name>
<dbReference type="Proteomes" id="UP001066276">
    <property type="component" value="Chromosome 4_2"/>
</dbReference>
<dbReference type="AlphaFoldDB" id="A0AAV7STG9"/>
<reference evidence="1" key="1">
    <citation type="journal article" date="2022" name="bioRxiv">
        <title>Sequencing and chromosome-scale assembly of the giantPleurodeles waltlgenome.</title>
        <authorList>
            <person name="Brown T."/>
            <person name="Elewa A."/>
            <person name="Iarovenko S."/>
            <person name="Subramanian E."/>
            <person name="Araus A.J."/>
            <person name="Petzold A."/>
            <person name="Susuki M."/>
            <person name="Suzuki K.-i.T."/>
            <person name="Hayashi T."/>
            <person name="Toyoda A."/>
            <person name="Oliveira C."/>
            <person name="Osipova E."/>
            <person name="Leigh N.D."/>
            <person name="Simon A."/>
            <person name="Yun M.H."/>
        </authorList>
    </citation>
    <scope>NUCLEOTIDE SEQUENCE</scope>
    <source>
        <strain evidence="1">20211129_DDA</strain>
        <tissue evidence="1">Liver</tissue>
    </source>
</reference>
<comment type="caution">
    <text evidence="1">The sequence shown here is derived from an EMBL/GenBank/DDBJ whole genome shotgun (WGS) entry which is preliminary data.</text>
</comment>
<evidence type="ECO:0000313" key="1">
    <source>
        <dbReference type="EMBL" id="KAJ1167274.1"/>
    </source>
</evidence>
<gene>
    <name evidence="1" type="ORF">NDU88_007666</name>
</gene>
<evidence type="ECO:0000313" key="2">
    <source>
        <dbReference type="Proteomes" id="UP001066276"/>
    </source>
</evidence>
<keyword evidence="2" id="KW-1185">Reference proteome</keyword>
<proteinExistence type="predicted"/>
<sequence>MKTGSRPIEGLVQSLPLGLRWADGGGACATGAPAPPRGMILDGVDRCGSRGALRRAVRYAVPWLLVL</sequence>
<accession>A0AAV7STG9</accession>
<organism evidence="1 2">
    <name type="scientific">Pleurodeles waltl</name>
    <name type="common">Iberian ribbed newt</name>
    <dbReference type="NCBI Taxonomy" id="8319"/>
    <lineage>
        <taxon>Eukaryota</taxon>
        <taxon>Metazoa</taxon>
        <taxon>Chordata</taxon>
        <taxon>Craniata</taxon>
        <taxon>Vertebrata</taxon>
        <taxon>Euteleostomi</taxon>
        <taxon>Amphibia</taxon>
        <taxon>Batrachia</taxon>
        <taxon>Caudata</taxon>
        <taxon>Salamandroidea</taxon>
        <taxon>Salamandridae</taxon>
        <taxon>Pleurodelinae</taxon>
        <taxon>Pleurodeles</taxon>
    </lineage>
</organism>
<protein>
    <submittedName>
        <fullName evidence="1">Uncharacterized protein</fullName>
    </submittedName>
</protein>
<dbReference type="EMBL" id="JANPWB010000008">
    <property type="protein sequence ID" value="KAJ1167274.1"/>
    <property type="molecule type" value="Genomic_DNA"/>
</dbReference>